<evidence type="ECO:0000313" key="3">
    <source>
        <dbReference type="Proteomes" id="UP001634393"/>
    </source>
</evidence>
<organism evidence="2 3">
    <name type="scientific">Penstemon smallii</name>
    <dbReference type="NCBI Taxonomy" id="265156"/>
    <lineage>
        <taxon>Eukaryota</taxon>
        <taxon>Viridiplantae</taxon>
        <taxon>Streptophyta</taxon>
        <taxon>Embryophyta</taxon>
        <taxon>Tracheophyta</taxon>
        <taxon>Spermatophyta</taxon>
        <taxon>Magnoliopsida</taxon>
        <taxon>eudicotyledons</taxon>
        <taxon>Gunneridae</taxon>
        <taxon>Pentapetalae</taxon>
        <taxon>asterids</taxon>
        <taxon>lamiids</taxon>
        <taxon>Lamiales</taxon>
        <taxon>Plantaginaceae</taxon>
        <taxon>Cheloneae</taxon>
        <taxon>Penstemon</taxon>
    </lineage>
</organism>
<gene>
    <name evidence="2" type="ORF">ACJIZ3_020283</name>
</gene>
<dbReference type="PANTHER" id="PTHR33782">
    <property type="entry name" value="OS01G0121600 PROTEIN"/>
    <property type="match status" value="1"/>
</dbReference>
<keyword evidence="1" id="KW-1133">Transmembrane helix</keyword>
<keyword evidence="3" id="KW-1185">Reference proteome</keyword>
<evidence type="ECO:0000256" key="1">
    <source>
        <dbReference type="SAM" id="Phobius"/>
    </source>
</evidence>
<accession>A0ABD3SI56</accession>
<dbReference type="EMBL" id="JBJXBP010000006">
    <property type="protein sequence ID" value="KAL3824254.1"/>
    <property type="molecule type" value="Genomic_DNA"/>
</dbReference>
<dbReference type="PANTHER" id="PTHR33782:SF5">
    <property type="entry name" value="MEDIATOR OF RNA POLYMERASE II TRANSCRIPTION SUBUNIT"/>
    <property type="match status" value="1"/>
</dbReference>
<sequence>MQTTSLQSLSTPASLFGLFQALPYDRKKRACNSSIFAMRRDDRVNGKLVDENMIVLRIRIQEMKMEEKKKMMNCAIESTGQYEKEWYNNYDSDVYEAVGLLQNLMMDARPSLVLGVVVLLIFSASTSLAVILGYLLDFVMR</sequence>
<comment type="caution">
    <text evidence="2">The sequence shown here is derived from an EMBL/GenBank/DDBJ whole genome shotgun (WGS) entry which is preliminary data.</text>
</comment>
<dbReference type="AlphaFoldDB" id="A0ABD3SI56"/>
<reference evidence="2 3" key="1">
    <citation type="submission" date="2024-12" db="EMBL/GenBank/DDBJ databases">
        <title>The unique morphological basis and parallel evolutionary history of personate flowers in Penstemon.</title>
        <authorList>
            <person name="Depatie T.H."/>
            <person name="Wessinger C.A."/>
        </authorList>
    </citation>
    <scope>NUCLEOTIDE SEQUENCE [LARGE SCALE GENOMIC DNA]</scope>
    <source>
        <strain evidence="2">WTNN_2</strain>
        <tissue evidence="2">Leaf</tissue>
    </source>
</reference>
<feature type="transmembrane region" description="Helical" evidence="1">
    <location>
        <begin position="112"/>
        <end position="136"/>
    </location>
</feature>
<proteinExistence type="predicted"/>
<keyword evidence="1" id="KW-0472">Membrane</keyword>
<keyword evidence="1" id="KW-0812">Transmembrane</keyword>
<protein>
    <submittedName>
        <fullName evidence="2">Uncharacterized protein</fullName>
    </submittedName>
</protein>
<evidence type="ECO:0000313" key="2">
    <source>
        <dbReference type="EMBL" id="KAL3824254.1"/>
    </source>
</evidence>
<name>A0ABD3SI56_9LAMI</name>
<dbReference type="Proteomes" id="UP001634393">
    <property type="component" value="Unassembled WGS sequence"/>
</dbReference>